<evidence type="ECO:0000313" key="9">
    <source>
        <dbReference type="EMBL" id="KRN75718.1"/>
    </source>
</evidence>
<evidence type="ECO:0000256" key="8">
    <source>
        <dbReference type="SAM" id="MobiDB-lite"/>
    </source>
</evidence>
<feature type="coiled-coil region" evidence="7">
    <location>
        <begin position="36"/>
        <end position="153"/>
    </location>
</feature>
<evidence type="ECO:0000256" key="1">
    <source>
        <dbReference type="ARBA" id="ARBA00004496"/>
    </source>
</evidence>
<dbReference type="InterPro" id="IPR019933">
    <property type="entry name" value="DivIVA_domain"/>
</dbReference>
<dbReference type="EMBL" id="JQBP01000001">
    <property type="protein sequence ID" value="KRN75718.1"/>
    <property type="molecule type" value="Genomic_DNA"/>
</dbReference>
<evidence type="ECO:0008006" key="11">
    <source>
        <dbReference type="Google" id="ProtNLM"/>
    </source>
</evidence>
<evidence type="ECO:0000256" key="6">
    <source>
        <dbReference type="ARBA" id="ARBA00023306"/>
    </source>
</evidence>
<evidence type="ECO:0000313" key="10">
    <source>
        <dbReference type="Proteomes" id="UP000051655"/>
    </source>
</evidence>
<keyword evidence="10" id="KW-1185">Reference proteome</keyword>
<dbReference type="RefSeq" id="WP_057753562.1">
    <property type="nucleotide sequence ID" value="NZ_JQBP01000001.1"/>
</dbReference>
<dbReference type="OrthoDB" id="9815492at2"/>
<accession>A0A0R2JIL0</accession>
<evidence type="ECO:0000256" key="5">
    <source>
        <dbReference type="ARBA" id="ARBA00023054"/>
    </source>
</evidence>
<keyword evidence="3" id="KW-0963">Cytoplasm</keyword>
<evidence type="ECO:0000256" key="3">
    <source>
        <dbReference type="ARBA" id="ARBA00022490"/>
    </source>
</evidence>
<dbReference type="AlphaFoldDB" id="A0A0R2JIL0"/>
<dbReference type="Proteomes" id="UP000051655">
    <property type="component" value="Unassembled WGS sequence"/>
</dbReference>
<dbReference type="InterPro" id="IPR007793">
    <property type="entry name" value="DivIVA_fam"/>
</dbReference>
<gene>
    <name evidence="9" type="ORF">IV73_GL000213</name>
</gene>
<name>A0A0R2JIL0_9LACO</name>
<feature type="compositionally biased region" description="Basic and acidic residues" evidence="8">
    <location>
        <begin position="260"/>
        <end position="270"/>
    </location>
</feature>
<organism evidence="9 10">
    <name type="scientific">Weissella kandleri</name>
    <dbReference type="NCBI Taxonomy" id="1616"/>
    <lineage>
        <taxon>Bacteria</taxon>
        <taxon>Bacillati</taxon>
        <taxon>Bacillota</taxon>
        <taxon>Bacilli</taxon>
        <taxon>Lactobacillales</taxon>
        <taxon>Lactobacillaceae</taxon>
        <taxon>Weissella</taxon>
    </lineage>
</organism>
<dbReference type="PATRIC" id="fig|1616.3.peg.218"/>
<evidence type="ECO:0000256" key="7">
    <source>
        <dbReference type="SAM" id="Coils"/>
    </source>
</evidence>
<proteinExistence type="inferred from homology"/>
<evidence type="ECO:0000256" key="4">
    <source>
        <dbReference type="ARBA" id="ARBA00022618"/>
    </source>
</evidence>
<reference evidence="9 10" key="1">
    <citation type="journal article" date="2015" name="Genome Announc.">
        <title>Expanding the biotechnology potential of lactobacilli through comparative genomics of 213 strains and associated genera.</title>
        <authorList>
            <person name="Sun Z."/>
            <person name="Harris H.M."/>
            <person name="McCann A."/>
            <person name="Guo C."/>
            <person name="Argimon S."/>
            <person name="Zhang W."/>
            <person name="Yang X."/>
            <person name="Jeffery I.B."/>
            <person name="Cooney J.C."/>
            <person name="Kagawa T.F."/>
            <person name="Liu W."/>
            <person name="Song Y."/>
            <person name="Salvetti E."/>
            <person name="Wrobel A."/>
            <person name="Rasinkangas P."/>
            <person name="Parkhill J."/>
            <person name="Rea M.C."/>
            <person name="O'Sullivan O."/>
            <person name="Ritari J."/>
            <person name="Douillard F.P."/>
            <person name="Paul Ross R."/>
            <person name="Yang R."/>
            <person name="Briner A.E."/>
            <person name="Felis G.E."/>
            <person name="de Vos W.M."/>
            <person name="Barrangou R."/>
            <person name="Klaenhammer T.R."/>
            <person name="Caufield P.W."/>
            <person name="Cui Y."/>
            <person name="Zhang H."/>
            <person name="O'Toole P.W."/>
        </authorList>
    </citation>
    <scope>NUCLEOTIDE SEQUENCE [LARGE SCALE GENOMIC DNA]</scope>
    <source>
        <strain evidence="9 10">DSM 20593</strain>
    </source>
</reference>
<feature type="compositionally biased region" description="Polar residues" evidence="8">
    <location>
        <begin position="196"/>
        <end position="207"/>
    </location>
</feature>
<dbReference type="GO" id="GO:0051301">
    <property type="term" value="P:cell division"/>
    <property type="evidence" value="ECO:0007669"/>
    <property type="project" value="UniProtKB-KW"/>
</dbReference>
<dbReference type="STRING" id="1616.IV73_GL000213"/>
<keyword evidence="5 7" id="KW-0175">Coiled coil</keyword>
<comment type="subcellular location">
    <subcellularLocation>
        <location evidence="1">Cytoplasm</location>
    </subcellularLocation>
</comment>
<dbReference type="GO" id="GO:0005737">
    <property type="term" value="C:cytoplasm"/>
    <property type="evidence" value="ECO:0007669"/>
    <property type="project" value="UniProtKB-SubCell"/>
</dbReference>
<keyword evidence="4" id="KW-0132">Cell division</keyword>
<protein>
    <recommendedName>
        <fullName evidence="11">Cell division initiation protein</fullName>
    </recommendedName>
</protein>
<dbReference type="PANTHER" id="PTHR35794">
    <property type="entry name" value="CELL DIVISION PROTEIN DIVIVA"/>
    <property type="match status" value="1"/>
</dbReference>
<dbReference type="PANTHER" id="PTHR35794:SF2">
    <property type="entry name" value="CELL DIVISION PROTEIN DIVIVA"/>
    <property type="match status" value="1"/>
</dbReference>
<comment type="caution">
    <text evidence="9">The sequence shown here is derived from an EMBL/GenBank/DDBJ whole genome shotgun (WGS) entry which is preliminary data.</text>
</comment>
<dbReference type="NCBIfam" id="TIGR03544">
    <property type="entry name" value="DivI1A_domain"/>
    <property type="match status" value="1"/>
</dbReference>
<keyword evidence="6" id="KW-0131">Cell cycle</keyword>
<feature type="region of interest" description="Disordered" evidence="8">
    <location>
        <begin position="185"/>
        <end position="270"/>
    </location>
</feature>
<dbReference type="Pfam" id="PF05103">
    <property type="entry name" value="DivIVA"/>
    <property type="match status" value="1"/>
</dbReference>
<sequence length="270" mass="29687">MALTPQEIHSKDFTSRGRGFDKVEVNDFLDQIVIDFENLINENQTLKTKVADAEANAQQVEEMKQSVNSSILIAQEAAERLKKQTESEVEATRTQAEEQAQKIVLDATTKANSVLTDANQDAARVKQESDQEIQKLTAEKEALTQEMAAFKEHLVGVLQNQIDLVNGDPDWQKIGQGEIPTSNTTVEAESEMANDVQPSSMVASEASTVDDSEAEVGSEENDAFDFEAAVQAKLAEFSNQETPADNGKDVDTVVVLPEDESNRDQILNKE</sequence>
<evidence type="ECO:0000256" key="2">
    <source>
        <dbReference type="ARBA" id="ARBA00009008"/>
    </source>
</evidence>
<feature type="compositionally biased region" description="Acidic residues" evidence="8">
    <location>
        <begin position="208"/>
        <end position="225"/>
    </location>
</feature>
<comment type="similarity">
    <text evidence="2">Belongs to the DivIVA family.</text>
</comment>
<dbReference type="Gene3D" id="6.10.250.660">
    <property type="match status" value="1"/>
</dbReference>